<dbReference type="InterPro" id="IPR011010">
    <property type="entry name" value="DNA_brk_join_enz"/>
</dbReference>
<dbReference type="InterPro" id="IPR002104">
    <property type="entry name" value="Integrase_catalytic"/>
</dbReference>
<dbReference type="Proteomes" id="UP000050266">
    <property type="component" value="Unassembled WGS sequence"/>
</dbReference>
<name>A0A0Q0JMC9_PSEA0</name>
<keyword evidence="1" id="KW-0233">DNA recombination</keyword>
<organism evidence="3 4">
    <name type="scientific">Pseudomonas amygdali pv. ulmi</name>
    <dbReference type="NCBI Taxonomy" id="251720"/>
    <lineage>
        <taxon>Bacteria</taxon>
        <taxon>Pseudomonadati</taxon>
        <taxon>Pseudomonadota</taxon>
        <taxon>Gammaproteobacteria</taxon>
        <taxon>Pseudomonadales</taxon>
        <taxon>Pseudomonadaceae</taxon>
        <taxon>Pseudomonas</taxon>
        <taxon>Pseudomonas amygdali</taxon>
    </lineage>
</organism>
<evidence type="ECO:0000256" key="1">
    <source>
        <dbReference type="ARBA" id="ARBA00023172"/>
    </source>
</evidence>
<gene>
    <name evidence="3" type="ORF">ALO41_00346</name>
</gene>
<feature type="domain" description="Tyr recombinase" evidence="2">
    <location>
        <begin position="187"/>
        <end position="433"/>
    </location>
</feature>
<evidence type="ECO:0000259" key="2">
    <source>
        <dbReference type="PROSITE" id="PS51898"/>
    </source>
</evidence>
<dbReference type="GO" id="GO:0015074">
    <property type="term" value="P:DNA integration"/>
    <property type="evidence" value="ECO:0007669"/>
    <property type="project" value="InterPro"/>
</dbReference>
<dbReference type="EMBL" id="LJRQ01000106">
    <property type="protein sequence ID" value="KPZ15395.1"/>
    <property type="molecule type" value="Genomic_DNA"/>
</dbReference>
<evidence type="ECO:0000313" key="3">
    <source>
        <dbReference type="EMBL" id="KPZ15395.1"/>
    </source>
</evidence>
<dbReference type="PATRIC" id="fig|251720.4.peg.440"/>
<dbReference type="GO" id="GO:0003677">
    <property type="term" value="F:DNA binding"/>
    <property type="evidence" value="ECO:0007669"/>
    <property type="project" value="InterPro"/>
</dbReference>
<protein>
    <recommendedName>
        <fullName evidence="2">Tyr recombinase domain-containing protein</fullName>
    </recommendedName>
</protein>
<comment type="caution">
    <text evidence="3">The sequence shown here is derived from an EMBL/GenBank/DDBJ whole genome shotgun (WGS) entry which is preliminary data.</text>
</comment>
<proteinExistence type="predicted"/>
<evidence type="ECO:0000313" key="4">
    <source>
        <dbReference type="Proteomes" id="UP000050266"/>
    </source>
</evidence>
<dbReference type="GO" id="GO:0006310">
    <property type="term" value="P:DNA recombination"/>
    <property type="evidence" value="ECO:0007669"/>
    <property type="project" value="UniProtKB-KW"/>
</dbReference>
<accession>A0A0Q0JMC9</accession>
<dbReference type="SUPFAM" id="SSF56349">
    <property type="entry name" value="DNA breaking-rejoining enzymes"/>
    <property type="match status" value="1"/>
</dbReference>
<dbReference type="Gene3D" id="1.10.443.10">
    <property type="entry name" value="Intergrase catalytic core"/>
    <property type="match status" value="1"/>
</dbReference>
<dbReference type="PROSITE" id="PS51898">
    <property type="entry name" value="TYR_RECOMBINASE"/>
    <property type="match status" value="1"/>
</dbReference>
<dbReference type="InterPro" id="IPR013762">
    <property type="entry name" value="Integrase-like_cat_sf"/>
</dbReference>
<dbReference type="AlphaFoldDB" id="A0A0Q0JMC9"/>
<sequence>MIVRVFFPNPERMIELGYQKLAYVPFLVGEDGSYPAEANRYLRERACLEWQPSAGEGTMLTRFTVRQTVQSRDAMARRLMEFLLFCESEGLDWREVRYLDDVIDKWQVGMLSGSASRTKKKLGNDTVNARVSEACYFLIWSSERGFRKPFDMIYKVNRGVNSGRRIVKKTGAVSRVGELPTIHSPLSLPTTVALDKWQVMLRARHGEVMALFAEFLIRTGVRISEGVGFRAEDLPEKNFGPERNSWREDWITAREVPCLISMGNKGPKVQVGSEQSAKPRYIYIPIDLADRLDHYKKEGRKTLITRWLSAAKTKTARLQRQAEARTDKFWLGKRGRPLTAGWVRQAWGNIDARPWKWSPHRARHEFAVNTIVEYTKNMMDFARIDSVPSMGWMYGLMAGQVELILGPLLGHIDERTTEIYLTAARERLLAVFSHPAIAWAEECDE</sequence>
<reference evidence="3 4" key="1">
    <citation type="submission" date="2015-09" db="EMBL/GenBank/DDBJ databases">
        <title>Genome announcement of multiple Pseudomonas syringae strains.</title>
        <authorList>
            <person name="Thakur S."/>
            <person name="Wang P.W."/>
            <person name="Gong Y."/>
            <person name="Weir B.S."/>
            <person name="Guttman D.S."/>
        </authorList>
    </citation>
    <scope>NUCLEOTIDE SEQUENCE [LARGE SCALE GENOMIC DNA]</scope>
    <source>
        <strain evidence="3 4">ICMP3962</strain>
    </source>
</reference>